<feature type="domain" description="Sulfatase N-terminal" evidence="2">
    <location>
        <begin position="2"/>
        <end position="307"/>
    </location>
</feature>
<dbReference type="GO" id="GO:0016787">
    <property type="term" value="F:hydrolase activity"/>
    <property type="evidence" value="ECO:0007669"/>
    <property type="project" value="UniProtKB-KW"/>
</dbReference>
<dbReference type="PANTHER" id="PTHR43751:SF3">
    <property type="entry name" value="SULFATASE N-TERMINAL DOMAIN-CONTAINING PROTEIN"/>
    <property type="match status" value="1"/>
</dbReference>
<proteinExistence type="predicted"/>
<dbReference type="InterPro" id="IPR000917">
    <property type="entry name" value="Sulfatase_N"/>
</dbReference>
<evidence type="ECO:0000313" key="4">
    <source>
        <dbReference type="Proteomes" id="UP000608662"/>
    </source>
</evidence>
<dbReference type="AlphaFoldDB" id="A0A847U4Y5"/>
<dbReference type="RefSeq" id="WP_170092420.1">
    <property type="nucleotide sequence ID" value="NZ_WOYG01000001.1"/>
</dbReference>
<evidence type="ECO:0000313" key="3">
    <source>
        <dbReference type="EMBL" id="NLV08385.1"/>
    </source>
</evidence>
<dbReference type="Pfam" id="PF00884">
    <property type="entry name" value="Sulfatase"/>
    <property type="match status" value="1"/>
</dbReference>
<organism evidence="3 4">
    <name type="scientific">Halomicrobium mukohataei</name>
    <dbReference type="NCBI Taxonomy" id="57705"/>
    <lineage>
        <taxon>Archaea</taxon>
        <taxon>Methanobacteriati</taxon>
        <taxon>Methanobacteriota</taxon>
        <taxon>Stenosarchaea group</taxon>
        <taxon>Halobacteria</taxon>
        <taxon>Halobacteriales</taxon>
        <taxon>Haloarculaceae</taxon>
        <taxon>Halomicrobium</taxon>
    </lineage>
</organism>
<keyword evidence="3" id="KW-0378">Hydrolase</keyword>
<dbReference type="Proteomes" id="UP000608662">
    <property type="component" value="Unassembled WGS sequence"/>
</dbReference>
<sequence length="421" mass="47870">MNIILLTVDALRFDHLSLYDYEVSTFPKLEPLNDESAHFTRTFSVSSHTREAVPGLLTGQFPDEAVSEGYHLDTETVAEPLRDAGYQTGAFHSNPFSSRAYGFDDSFDTFDDDLYLGNSKLIALAQRLWDKIRNEHYVRAAEINRRSLSWIDNLDREPFFLWNHYMDAHGPYEPPETIFKSVHNISKPDINTRKLHRRSINNPESITPQEREQLIELYDAEIRYVHKHISTFLEALEDRDLLASSLVIITADHGEGFGENGYYSHPRYLHDDLTHVPLIVSGPELPSGTYDAPVSTLDIVPTILQAAKETGSEGFPGMSLQNITTNSESMTDRVVFSQTRGEDDESELIRYSARTADDMASLVWDTTDDTFEIRDETSDSTLREALHSHASERNKTTARSAEPDELSSDVKERLEVLGYRE</sequence>
<feature type="compositionally biased region" description="Basic and acidic residues" evidence="1">
    <location>
        <begin position="408"/>
        <end position="421"/>
    </location>
</feature>
<dbReference type="CDD" id="cd16148">
    <property type="entry name" value="sulfatase_like"/>
    <property type="match status" value="1"/>
</dbReference>
<dbReference type="PANTHER" id="PTHR43751">
    <property type="entry name" value="SULFATASE"/>
    <property type="match status" value="1"/>
</dbReference>
<dbReference type="Gene3D" id="3.40.720.10">
    <property type="entry name" value="Alkaline Phosphatase, subunit A"/>
    <property type="match status" value="1"/>
</dbReference>
<reference evidence="3" key="1">
    <citation type="submission" date="2019-12" db="EMBL/GenBank/DDBJ databases">
        <title>Whole-genome sequence of Halomicrobium mukohataei pws1.</title>
        <authorList>
            <person name="Verma D.K."/>
            <person name="Gopal K."/>
            <person name="Prasad E.S."/>
        </authorList>
    </citation>
    <scope>NUCLEOTIDE SEQUENCE</scope>
    <source>
        <strain evidence="3">Pws1</strain>
    </source>
</reference>
<dbReference type="GO" id="GO:0016740">
    <property type="term" value="F:transferase activity"/>
    <property type="evidence" value="ECO:0007669"/>
    <property type="project" value="UniProtKB-KW"/>
</dbReference>
<dbReference type="InterPro" id="IPR052701">
    <property type="entry name" value="GAG_Ulvan_Degrading_Sulfatases"/>
</dbReference>
<dbReference type="OrthoDB" id="3164at2157"/>
<accession>A0A847U4Y5</accession>
<name>A0A847U4Y5_9EURY</name>
<evidence type="ECO:0000259" key="2">
    <source>
        <dbReference type="Pfam" id="PF00884"/>
    </source>
</evidence>
<comment type="caution">
    <text evidence="3">The sequence shown here is derived from an EMBL/GenBank/DDBJ whole genome shotgun (WGS) entry which is preliminary data.</text>
</comment>
<keyword evidence="3" id="KW-0808">Transferase</keyword>
<dbReference type="InterPro" id="IPR017850">
    <property type="entry name" value="Alkaline_phosphatase_core_sf"/>
</dbReference>
<evidence type="ECO:0000256" key="1">
    <source>
        <dbReference type="SAM" id="MobiDB-lite"/>
    </source>
</evidence>
<dbReference type="EMBL" id="WOYG01000001">
    <property type="protein sequence ID" value="NLV08385.1"/>
    <property type="molecule type" value="Genomic_DNA"/>
</dbReference>
<gene>
    <name evidence="3" type="ORF">GOC74_00350</name>
</gene>
<protein>
    <submittedName>
        <fullName evidence="3">Sulfatase-like hydrolase/transferase</fullName>
    </submittedName>
</protein>
<feature type="region of interest" description="Disordered" evidence="1">
    <location>
        <begin position="387"/>
        <end position="421"/>
    </location>
</feature>
<dbReference type="SUPFAM" id="SSF53649">
    <property type="entry name" value="Alkaline phosphatase-like"/>
    <property type="match status" value="1"/>
</dbReference>